<protein>
    <submittedName>
        <fullName evidence="1">Uncharacterized protein</fullName>
    </submittedName>
</protein>
<name>A0ACC2A9X0_DIPCM</name>
<accession>A0ACC2A9X0</accession>
<organism evidence="1 2">
    <name type="scientific">Diphasiastrum complanatum</name>
    <name type="common">Issler's clubmoss</name>
    <name type="synonym">Lycopodium complanatum</name>
    <dbReference type="NCBI Taxonomy" id="34168"/>
    <lineage>
        <taxon>Eukaryota</taxon>
        <taxon>Viridiplantae</taxon>
        <taxon>Streptophyta</taxon>
        <taxon>Embryophyta</taxon>
        <taxon>Tracheophyta</taxon>
        <taxon>Lycopodiopsida</taxon>
        <taxon>Lycopodiales</taxon>
        <taxon>Lycopodiaceae</taxon>
        <taxon>Lycopodioideae</taxon>
        <taxon>Diphasiastrum</taxon>
    </lineage>
</organism>
<gene>
    <name evidence="1" type="ORF">O6H91_23G038400</name>
</gene>
<sequence length="114" mass="13247">MSKQQKLGRLIYFANIPLRLVLPDTLDNIKEVAFRTVPRATKIEIKRVLESVYGLEVEKVNTLNMDGKKKMNRRKGFFYREPAYKKAYVILKNPVTLSKDLFPLNALSTEKESK</sequence>
<comment type="caution">
    <text evidence="1">The sequence shown here is derived from an EMBL/GenBank/DDBJ whole genome shotgun (WGS) entry which is preliminary data.</text>
</comment>
<evidence type="ECO:0000313" key="1">
    <source>
        <dbReference type="EMBL" id="KAJ7514310.1"/>
    </source>
</evidence>
<reference evidence="2" key="1">
    <citation type="journal article" date="2024" name="Proc. Natl. Acad. Sci. U.S.A.">
        <title>Extraordinary preservation of gene collinearity over three hundred million years revealed in homosporous lycophytes.</title>
        <authorList>
            <person name="Li C."/>
            <person name="Wickell D."/>
            <person name="Kuo L.Y."/>
            <person name="Chen X."/>
            <person name="Nie B."/>
            <person name="Liao X."/>
            <person name="Peng D."/>
            <person name="Ji J."/>
            <person name="Jenkins J."/>
            <person name="Williams M."/>
            <person name="Shu S."/>
            <person name="Plott C."/>
            <person name="Barry K."/>
            <person name="Rajasekar S."/>
            <person name="Grimwood J."/>
            <person name="Han X."/>
            <person name="Sun S."/>
            <person name="Hou Z."/>
            <person name="He W."/>
            <person name="Dai G."/>
            <person name="Sun C."/>
            <person name="Schmutz J."/>
            <person name="Leebens-Mack J.H."/>
            <person name="Li F.W."/>
            <person name="Wang L."/>
        </authorList>
    </citation>
    <scope>NUCLEOTIDE SEQUENCE [LARGE SCALE GENOMIC DNA]</scope>
    <source>
        <strain evidence="2">cv. PW_Plant_1</strain>
    </source>
</reference>
<keyword evidence="2" id="KW-1185">Reference proteome</keyword>
<dbReference type="Proteomes" id="UP001162992">
    <property type="component" value="Chromosome 23"/>
</dbReference>
<proteinExistence type="predicted"/>
<evidence type="ECO:0000313" key="2">
    <source>
        <dbReference type="Proteomes" id="UP001162992"/>
    </source>
</evidence>
<dbReference type="EMBL" id="CM055114">
    <property type="protein sequence ID" value="KAJ7514310.1"/>
    <property type="molecule type" value="Genomic_DNA"/>
</dbReference>